<dbReference type="PATRIC" id="fig|1094508.3.peg.485"/>
<dbReference type="BioCyc" id="TSAC1094508:GLMA-477-MONOMER"/>
<dbReference type="RefSeq" id="WP_014757426.1">
    <property type="nucleotide sequence ID" value="NC_017992.1"/>
</dbReference>
<gene>
    <name evidence="1" type="ordered locus">Tsac_0480</name>
</gene>
<evidence type="ECO:0000313" key="1">
    <source>
        <dbReference type="EMBL" id="AFK85506.1"/>
    </source>
</evidence>
<organism evidence="1 2">
    <name type="scientific">Thermoanaerobacterium saccharolyticum (strain DSM 8691 / JW/SL-YS485)</name>
    <dbReference type="NCBI Taxonomy" id="1094508"/>
    <lineage>
        <taxon>Bacteria</taxon>
        <taxon>Bacillati</taxon>
        <taxon>Bacillota</taxon>
        <taxon>Clostridia</taxon>
        <taxon>Thermoanaerobacterales</taxon>
        <taxon>Thermoanaerobacteraceae</taxon>
        <taxon>Thermoanaerobacterium</taxon>
    </lineage>
</organism>
<reference evidence="1 2" key="1">
    <citation type="journal article" date="2014" name="Appl. Environ. Microbiol.">
        <title>Profile of Secreted Hydrolases, Associated Proteins, and SlpA in Thermoanaerobacterium saccharolyticum during the Degradation of Hemicellulose.</title>
        <authorList>
            <person name="Currie D.H."/>
            <person name="Guss A.M."/>
            <person name="Herring C.D."/>
            <person name="Giannone R.J."/>
            <person name="Johnson C.M."/>
            <person name="Lankford P.K."/>
            <person name="Brown S.D."/>
            <person name="Hettich R.L."/>
            <person name="Lynd L.R."/>
        </authorList>
    </citation>
    <scope>NUCLEOTIDE SEQUENCE [LARGE SCALE GENOMIC DNA]</scope>
    <source>
        <strain evidence="2">DSM 8691 / JW/SL-YS485</strain>
    </source>
</reference>
<proteinExistence type="predicted"/>
<dbReference type="AlphaFoldDB" id="I3VSL1"/>
<dbReference type="Proteomes" id="UP000006178">
    <property type="component" value="Chromosome"/>
</dbReference>
<dbReference type="EMBL" id="CP003184">
    <property type="protein sequence ID" value="AFK85506.1"/>
    <property type="molecule type" value="Genomic_DNA"/>
</dbReference>
<sequence length="97" mass="11055">MSNIAVNNKKIILELDDIYYNIDDLLEALIKHYKNKGVKCEKLYNDKVGNPVLLVDSKKYVVSVKNVGPNLVQYTLPPGTVWPTFISVQQIILKHDI</sequence>
<name>I3VSL1_THESW</name>
<dbReference type="KEGG" id="tsh:Tsac_0480"/>
<protein>
    <submittedName>
        <fullName evidence="1">Uncharacterized protein</fullName>
    </submittedName>
</protein>
<accession>I3VSL1</accession>
<dbReference type="eggNOG" id="ENOG502ZG48">
    <property type="taxonomic scope" value="Bacteria"/>
</dbReference>
<keyword evidence="2" id="KW-1185">Reference proteome</keyword>
<evidence type="ECO:0000313" key="2">
    <source>
        <dbReference type="Proteomes" id="UP000006178"/>
    </source>
</evidence>